<dbReference type="AlphaFoldDB" id="G5Q9K9"/>
<dbReference type="GO" id="GO:0005886">
    <property type="term" value="C:plasma membrane"/>
    <property type="evidence" value="ECO:0007669"/>
    <property type="project" value="TreeGrafter"/>
</dbReference>
<feature type="transmembrane region" description="Helical" evidence="1">
    <location>
        <begin position="100"/>
        <end position="121"/>
    </location>
</feature>
<dbReference type="PANTHER" id="PTHR32063:SF18">
    <property type="entry name" value="CATION EFFLUX SYSTEM PROTEIN"/>
    <property type="match status" value="1"/>
</dbReference>
<sequence length="221" mass="23570">MQGQNTSYTAQEIINRLAPSVAALDLPAGYSVELGGEIEEAAESNAALSTYMPLAFLAMLMLFVWQFNSFRKLGVILATIPFTLIGVVLALKLTGTPFSFMATFGVLALFGIIVNNAVLLLERIDQGLAEGLPRHEALVGAAIQRLRPIVMTKVTCISGLVPLMLFSGPLWKGMAIAMIGGLALGTLVTLGLIPLLYEVLFGIKRIGPWNLSVATAHGDRS</sequence>
<dbReference type="EMBL" id="AFCS01001141">
    <property type="protein sequence ID" value="EHC73821.1"/>
    <property type="molecule type" value="Genomic_DNA"/>
</dbReference>
<dbReference type="Proteomes" id="UP000003221">
    <property type="component" value="Unassembled WGS sequence"/>
</dbReference>
<accession>G5Q9K9</accession>
<organism evidence="2 3">
    <name type="scientific">Salmonella enterica subsp. enterica serovar Montevideo str. S5-403</name>
    <dbReference type="NCBI Taxonomy" id="913242"/>
    <lineage>
        <taxon>Bacteria</taxon>
        <taxon>Pseudomonadati</taxon>
        <taxon>Pseudomonadota</taxon>
        <taxon>Gammaproteobacteria</taxon>
        <taxon>Enterobacterales</taxon>
        <taxon>Enterobacteriaceae</taxon>
        <taxon>Salmonella</taxon>
    </lineage>
</organism>
<feature type="transmembrane region" description="Helical" evidence="1">
    <location>
        <begin position="74"/>
        <end position="94"/>
    </location>
</feature>
<dbReference type="InterPro" id="IPR001036">
    <property type="entry name" value="Acrflvin-R"/>
</dbReference>
<keyword evidence="1" id="KW-0812">Transmembrane</keyword>
<keyword evidence="1" id="KW-0472">Membrane</keyword>
<evidence type="ECO:0000256" key="1">
    <source>
        <dbReference type="SAM" id="Phobius"/>
    </source>
</evidence>
<feature type="transmembrane region" description="Helical" evidence="1">
    <location>
        <begin position="48"/>
        <end position="67"/>
    </location>
</feature>
<dbReference type="Gene3D" id="3.30.70.1440">
    <property type="entry name" value="Multidrug efflux transporter AcrB pore domain"/>
    <property type="match status" value="1"/>
</dbReference>
<feature type="transmembrane region" description="Helical" evidence="1">
    <location>
        <begin position="150"/>
        <end position="168"/>
    </location>
</feature>
<protein>
    <submittedName>
        <fullName evidence="2">Acriflavin resistance protein</fullName>
    </submittedName>
</protein>
<dbReference type="PANTHER" id="PTHR32063">
    <property type="match status" value="1"/>
</dbReference>
<dbReference type="PRINTS" id="PR00702">
    <property type="entry name" value="ACRIFLAVINRP"/>
</dbReference>
<keyword evidence="1" id="KW-1133">Transmembrane helix</keyword>
<proteinExistence type="predicted"/>
<dbReference type="GO" id="GO:0042910">
    <property type="term" value="F:xenobiotic transmembrane transporter activity"/>
    <property type="evidence" value="ECO:0007669"/>
    <property type="project" value="TreeGrafter"/>
</dbReference>
<feature type="transmembrane region" description="Helical" evidence="1">
    <location>
        <begin position="174"/>
        <end position="197"/>
    </location>
</feature>
<name>G5Q9K9_SALMO</name>
<gene>
    <name evidence="2" type="ORF">LTSEMON_5120</name>
</gene>
<evidence type="ECO:0000313" key="2">
    <source>
        <dbReference type="EMBL" id="EHC73821.1"/>
    </source>
</evidence>
<dbReference type="Pfam" id="PF00873">
    <property type="entry name" value="ACR_tran"/>
    <property type="match status" value="1"/>
</dbReference>
<reference evidence="2 3" key="1">
    <citation type="journal article" date="2011" name="BMC Genomics">
        <title>Genome sequencing reveals diversification of virulence factor content and possible host adaptation in distinct subpopulations of Salmonella enterica.</title>
        <authorList>
            <person name="den Bakker H.C."/>
            <person name="Moreno Switt A.I."/>
            <person name="Govoni G."/>
            <person name="Cummings C.A."/>
            <person name="Ranieri M.L."/>
            <person name="Degoricija L."/>
            <person name="Hoelzer K."/>
            <person name="Rodriguez-Rivera L.D."/>
            <person name="Brown S."/>
            <person name="Bolchacova E."/>
            <person name="Furtado M.R."/>
            <person name="Wiedmann M."/>
        </authorList>
    </citation>
    <scope>NUCLEOTIDE SEQUENCE [LARGE SCALE GENOMIC DNA]</scope>
    <source>
        <strain evidence="2 3">S5-403</strain>
    </source>
</reference>
<dbReference type="PATRIC" id="fig|913242.3.peg.4431"/>
<comment type="caution">
    <text evidence="2">The sequence shown here is derived from an EMBL/GenBank/DDBJ whole genome shotgun (WGS) entry which is preliminary data.</text>
</comment>
<dbReference type="Gene3D" id="1.20.1640.10">
    <property type="entry name" value="Multidrug efflux transporter AcrB transmembrane domain"/>
    <property type="match status" value="1"/>
</dbReference>
<dbReference type="SUPFAM" id="SSF82866">
    <property type="entry name" value="Multidrug efflux transporter AcrB transmembrane domain"/>
    <property type="match status" value="1"/>
</dbReference>
<evidence type="ECO:0000313" key="3">
    <source>
        <dbReference type="Proteomes" id="UP000003221"/>
    </source>
</evidence>